<dbReference type="GO" id="GO:0009986">
    <property type="term" value="C:cell surface"/>
    <property type="evidence" value="ECO:0007669"/>
    <property type="project" value="TreeGrafter"/>
</dbReference>
<dbReference type="InterPro" id="IPR019019">
    <property type="entry name" value="H-type_lectin_domain"/>
</dbReference>
<dbReference type="Pfam" id="PF09458">
    <property type="entry name" value="H_lectin"/>
    <property type="match status" value="2"/>
</dbReference>
<dbReference type="GO" id="GO:0046871">
    <property type="term" value="F:N-acetylgalactosamine binding"/>
    <property type="evidence" value="ECO:0007669"/>
    <property type="project" value="TreeGrafter"/>
</dbReference>
<feature type="domain" description="H-type lectin" evidence="2">
    <location>
        <begin position="296"/>
        <end position="357"/>
    </location>
</feature>
<evidence type="ECO:0000313" key="3">
    <source>
        <dbReference type="EMBL" id="RPA83116.1"/>
    </source>
</evidence>
<keyword evidence="4" id="KW-1185">Reference proteome</keyword>
<dbReference type="Gene3D" id="2.60.40.2080">
    <property type="match status" value="2"/>
</dbReference>
<gene>
    <name evidence="3" type="ORF">BJ508DRAFT_413763</name>
</gene>
<dbReference type="OrthoDB" id="291007at2759"/>
<reference evidence="3 4" key="1">
    <citation type="journal article" date="2018" name="Nat. Ecol. Evol.">
        <title>Pezizomycetes genomes reveal the molecular basis of ectomycorrhizal truffle lifestyle.</title>
        <authorList>
            <person name="Murat C."/>
            <person name="Payen T."/>
            <person name="Noel B."/>
            <person name="Kuo A."/>
            <person name="Morin E."/>
            <person name="Chen J."/>
            <person name="Kohler A."/>
            <person name="Krizsan K."/>
            <person name="Balestrini R."/>
            <person name="Da Silva C."/>
            <person name="Montanini B."/>
            <person name="Hainaut M."/>
            <person name="Levati E."/>
            <person name="Barry K.W."/>
            <person name="Belfiori B."/>
            <person name="Cichocki N."/>
            <person name="Clum A."/>
            <person name="Dockter R.B."/>
            <person name="Fauchery L."/>
            <person name="Guy J."/>
            <person name="Iotti M."/>
            <person name="Le Tacon F."/>
            <person name="Lindquist E.A."/>
            <person name="Lipzen A."/>
            <person name="Malagnac F."/>
            <person name="Mello A."/>
            <person name="Molinier V."/>
            <person name="Miyauchi S."/>
            <person name="Poulain J."/>
            <person name="Riccioni C."/>
            <person name="Rubini A."/>
            <person name="Sitrit Y."/>
            <person name="Splivallo R."/>
            <person name="Traeger S."/>
            <person name="Wang M."/>
            <person name="Zifcakova L."/>
            <person name="Wipf D."/>
            <person name="Zambonelli A."/>
            <person name="Paolocci F."/>
            <person name="Nowrousian M."/>
            <person name="Ottonello S."/>
            <person name="Baldrian P."/>
            <person name="Spatafora J.W."/>
            <person name="Henrissat B."/>
            <person name="Nagy L.G."/>
            <person name="Aury J.M."/>
            <person name="Wincker P."/>
            <person name="Grigoriev I.V."/>
            <person name="Bonfante P."/>
            <person name="Martin F.M."/>
        </authorList>
    </citation>
    <scope>NUCLEOTIDE SEQUENCE [LARGE SCALE GENOMIC DNA]</scope>
    <source>
        <strain evidence="3 4">RN42</strain>
    </source>
</reference>
<dbReference type="InterPro" id="IPR052487">
    <property type="entry name" value="Galactose-binding_lectin"/>
</dbReference>
<accession>A0A3N4ICC1</accession>
<dbReference type="GO" id="GO:0030247">
    <property type="term" value="F:polysaccharide binding"/>
    <property type="evidence" value="ECO:0007669"/>
    <property type="project" value="TreeGrafter"/>
</dbReference>
<protein>
    <recommendedName>
        <fullName evidence="2">H-type lectin domain-containing protein</fullName>
    </recommendedName>
</protein>
<dbReference type="PANTHER" id="PTHR46938">
    <property type="entry name" value="DISCOIDIN-1 SUBUNIT A-RELATED-RELATED"/>
    <property type="match status" value="1"/>
</dbReference>
<feature type="domain" description="H-type lectin" evidence="2">
    <location>
        <begin position="196"/>
        <end position="262"/>
    </location>
</feature>
<proteinExistence type="predicted"/>
<evidence type="ECO:0000256" key="1">
    <source>
        <dbReference type="SAM" id="MobiDB-lite"/>
    </source>
</evidence>
<feature type="region of interest" description="Disordered" evidence="1">
    <location>
        <begin position="1"/>
        <end position="22"/>
    </location>
</feature>
<dbReference type="AlphaFoldDB" id="A0A3N4ICC1"/>
<dbReference type="EMBL" id="ML119667">
    <property type="protein sequence ID" value="RPA83116.1"/>
    <property type="molecule type" value="Genomic_DNA"/>
</dbReference>
<dbReference type="GO" id="GO:0098609">
    <property type="term" value="P:cell-cell adhesion"/>
    <property type="evidence" value="ECO:0007669"/>
    <property type="project" value="TreeGrafter"/>
</dbReference>
<dbReference type="Proteomes" id="UP000275078">
    <property type="component" value="Unassembled WGS sequence"/>
</dbReference>
<dbReference type="SUPFAM" id="SSF141086">
    <property type="entry name" value="Agglutinin HPA-like"/>
    <property type="match status" value="2"/>
</dbReference>
<dbReference type="InterPro" id="IPR037221">
    <property type="entry name" value="H-type_lectin_dom_sf"/>
</dbReference>
<name>A0A3N4ICC1_ASCIM</name>
<evidence type="ECO:0000259" key="2">
    <source>
        <dbReference type="Pfam" id="PF09458"/>
    </source>
</evidence>
<sequence>MSESIIHSGEITPTGVHTPSTCVGNEPDISDFTLCNHREPKTDEEILQRIAQLRVGLSESKLHLVSPMPDVFKQHPSCSTTLFSPDALLRSTFTRKPSIRYVTEKDTSVSIPGLVTAVRSFSKPQSDKDLCFFVNASNQTETAFDMQVLTWVPDSVKNIGVDWLEVPGEYLRSGMWQHGECYLDFQGSDHPRQLTHKVKFTKPFAAPPKVVVWLSGLHSVGTKPLRLNCGHKDGIKKDGFEMFAETWSDSKLYTVKLSWVAYDSGLKGVHSSVVDTKEFRTWKEPQHYNTRYAEFPAGRFTKAPKVMVGITRVDQPCSKDQNVWVGASNVTHLGMCWNANSWGNTVNMAIGLAYLAIEDWKS</sequence>
<organism evidence="3 4">
    <name type="scientific">Ascobolus immersus RN42</name>
    <dbReference type="NCBI Taxonomy" id="1160509"/>
    <lineage>
        <taxon>Eukaryota</taxon>
        <taxon>Fungi</taxon>
        <taxon>Dikarya</taxon>
        <taxon>Ascomycota</taxon>
        <taxon>Pezizomycotina</taxon>
        <taxon>Pezizomycetes</taxon>
        <taxon>Pezizales</taxon>
        <taxon>Ascobolaceae</taxon>
        <taxon>Ascobolus</taxon>
    </lineage>
</organism>
<evidence type="ECO:0000313" key="4">
    <source>
        <dbReference type="Proteomes" id="UP000275078"/>
    </source>
</evidence>
<dbReference type="GO" id="GO:0070492">
    <property type="term" value="F:oligosaccharide binding"/>
    <property type="evidence" value="ECO:0007669"/>
    <property type="project" value="TreeGrafter"/>
</dbReference>
<dbReference type="GO" id="GO:0098636">
    <property type="term" value="C:protein complex involved in cell adhesion"/>
    <property type="evidence" value="ECO:0007669"/>
    <property type="project" value="TreeGrafter"/>
</dbReference>